<sequence length="246" mass="27298">MNKIESIKNERIKKWKKLHTKKGRTQANAFLIEGKHLVEEALNASWEIEAILYTEEMDFTFSGETISVTNAVIKELAMTETPQEVIAICKQHPVPERRNADGIFVLLDGVQDPGNVGTIIRTALAANASGIVLGEGTADLYNDKVVRSTQGGLFHIPIFRGDLNDWFDFFAEIKKPVYGTALKHAVPYTEVKTSQAFALVVGNEGVGVQEKWLERTTRNLYIPQNVKAESLNVAVATGILLYALKK</sequence>
<dbReference type="PANTHER" id="PTHR43191:SF2">
    <property type="entry name" value="RRNA METHYLTRANSFERASE 3, MITOCHONDRIAL"/>
    <property type="match status" value="1"/>
</dbReference>
<keyword evidence="2 5" id="KW-0489">Methyltransferase</keyword>
<accession>A0ABS2SU26</accession>
<comment type="similarity">
    <text evidence="1">Belongs to the class IV-like SAM-binding methyltransferase superfamily. RNA methyltransferase TrmH family.</text>
</comment>
<organism evidence="5 6">
    <name type="scientific">Shouchella xiaoxiensis</name>
    <dbReference type="NCBI Taxonomy" id="766895"/>
    <lineage>
        <taxon>Bacteria</taxon>
        <taxon>Bacillati</taxon>
        <taxon>Bacillota</taxon>
        <taxon>Bacilli</taxon>
        <taxon>Bacillales</taxon>
        <taxon>Bacillaceae</taxon>
        <taxon>Shouchella</taxon>
    </lineage>
</organism>
<evidence type="ECO:0000256" key="1">
    <source>
        <dbReference type="ARBA" id="ARBA00007228"/>
    </source>
</evidence>
<dbReference type="Pfam" id="PF00588">
    <property type="entry name" value="SpoU_methylase"/>
    <property type="match status" value="1"/>
</dbReference>
<dbReference type="SMART" id="SM00967">
    <property type="entry name" value="SpoU_sub_bind"/>
    <property type="match status" value="1"/>
</dbReference>
<dbReference type="InterPro" id="IPR053888">
    <property type="entry name" value="MRM3-like_sub_bind"/>
</dbReference>
<dbReference type="EMBL" id="JAFBCV010000004">
    <property type="protein sequence ID" value="MBM7838511.1"/>
    <property type="molecule type" value="Genomic_DNA"/>
</dbReference>
<dbReference type="SUPFAM" id="SSF55315">
    <property type="entry name" value="L30e-like"/>
    <property type="match status" value="1"/>
</dbReference>
<dbReference type="PANTHER" id="PTHR43191">
    <property type="entry name" value="RRNA METHYLTRANSFERASE 3"/>
    <property type="match status" value="1"/>
</dbReference>
<proteinExistence type="inferred from homology"/>
<dbReference type="Pfam" id="PF22435">
    <property type="entry name" value="MRM3-like_sub_bind"/>
    <property type="match status" value="1"/>
</dbReference>
<dbReference type="GO" id="GO:0032259">
    <property type="term" value="P:methylation"/>
    <property type="evidence" value="ECO:0007669"/>
    <property type="project" value="UniProtKB-KW"/>
</dbReference>
<dbReference type="Gene3D" id="3.30.1330.30">
    <property type="match status" value="1"/>
</dbReference>
<dbReference type="InterPro" id="IPR029064">
    <property type="entry name" value="Ribosomal_eL30-like_sf"/>
</dbReference>
<dbReference type="Proteomes" id="UP001179280">
    <property type="component" value="Unassembled WGS sequence"/>
</dbReference>
<dbReference type="InterPro" id="IPR001537">
    <property type="entry name" value="SpoU_MeTrfase"/>
</dbReference>
<dbReference type="InterPro" id="IPR029028">
    <property type="entry name" value="Alpha/beta_knot_MTases"/>
</dbReference>
<evidence type="ECO:0000256" key="2">
    <source>
        <dbReference type="ARBA" id="ARBA00022603"/>
    </source>
</evidence>
<dbReference type="InterPro" id="IPR029026">
    <property type="entry name" value="tRNA_m1G_MTases_N"/>
</dbReference>
<dbReference type="InterPro" id="IPR051259">
    <property type="entry name" value="rRNA_Methyltransferase"/>
</dbReference>
<comment type="caution">
    <text evidence="5">The sequence shown here is derived from an EMBL/GenBank/DDBJ whole genome shotgun (WGS) entry which is preliminary data.</text>
</comment>
<dbReference type="RefSeq" id="WP_204465700.1">
    <property type="nucleotide sequence ID" value="NZ_JAFBCV010000004.1"/>
</dbReference>
<dbReference type="SUPFAM" id="SSF75217">
    <property type="entry name" value="alpha/beta knot"/>
    <property type="match status" value="1"/>
</dbReference>
<dbReference type="Gene3D" id="3.40.1280.10">
    <property type="match status" value="1"/>
</dbReference>
<evidence type="ECO:0000256" key="3">
    <source>
        <dbReference type="ARBA" id="ARBA00022679"/>
    </source>
</evidence>
<keyword evidence="3" id="KW-0808">Transferase</keyword>
<dbReference type="CDD" id="cd18095">
    <property type="entry name" value="SpoU-like_rRNA-MTase"/>
    <property type="match status" value="1"/>
</dbReference>
<feature type="domain" description="RNA 2-O ribose methyltransferase substrate binding" evidence="4">
    <location>
        <begin position="31"/>
        <end position="95"/>
    </location>
</feature>
<dbReference type="InterPro" id="IPR013123">
    <property type="entry name" value="SpoU_subst-bd"/>
</dbReference>
<protein>
    <submittedName>
        <fullName evidence="5">TrmH family RNA methyltransferase</fullName>
    </submittedName>
</protein>
<evidence type="ECO:0000259" key="4">
    <source>
        <dbReference type="SMART" id="SM00967"/>
    </source>
</evidence>
<dbReference type="GO" id="GO:0008168">
    <property type="term" value="F:methyltransferase activity"/>
    <property type="evidence" value="ECO:0007669"/>
    <property type="project" value="UniProtKB-KW"/>
</dbReference>
<reference evidence="5" key="1">
    <citation type="submission" date="2021-01" db="EMBL/GenBank/DDBJ databases">
        <title>Genomic Encyclopedia of Type Strains, Phase IV (KMG-IV): sequencing the most valuable type-strain genomes for metagenomic binning, comparative biology and taxonomic classification.</title>
        <authorList>
            <person name="Goeker M."/>
        </authorList>
    </citation>
    <scope>NUCLEOTIDE SEQUENCE</scope>
    <source>
        <strain evidence="5">DSM 21943</strain>
    </source>
</reference>
<gene>
    <name evidence="5" type="ORF">JOC54_001767</name>
</gene>
<evidence type="ECO:0000313" key="5">
    <source>
        <dbReference type="EMBL" id="MBM7838511.1"/>
    </source>
</evidence>
<evidence type="ECO:0000313" key="6">
    <source>
        <dbReference type="Proteomes" id="UP001179280"/>
    </source>
</evidence>
<keyword evidence="6" id="KW-1185">Reference proteome</keyword>
<name>A0ABS2SU26_9BACI</name>